<protein>
    <submittedName>
        <fullName evidence="1">Uncharacterized protein</fullName>
    </submittedName>
</protein>
<reference evidence="1" key="1">
    <citation type="journal article" date="2017" name="Nature">
        <title>The sunflower genome provides insights into oil metabolism, flowering and Asterid evolution.</title>
        <authorList>
            <person name="Badouin H."/>
            <person name="Gouzy J."/>
            <person name="Grassa C.J."/>
            <person name="Murat F."/>
            <person name="Staton S.E."/>
            <person name="Cottret L."/>
            <person name="Lelandais-Briere C."/>
            <person name="Owens G.L."/>
            <person name="Carrere S."/>
            <person name="Mayjonade B."/>
            <person name="Legrand L."/>
            <person name="Gill N."/>
            <person name="Kane N.C."/>
            <person name="Bowers J.E."/>
            <person name="Hubner S."/>
            <person name="Bellec A."/>
            <person name="Berard A."/>
            <person name="Berges H."/>
            <person name="Blanchet N."/>
            <person name="Boniface M.C."/>
            <person name="Brunel D."/>
            <person name="Catrice O."/>
            <person name="Chaidir N."/>
            <person name="Claudel C."/>
            <person name="Donnadieu C."/>
            <person name="Faraut T."/>
            <person name="Fievet G."/>
            <person name="Helmstetter N."/>
            <person name="King M."/>
            <person name="Knapp S.J."/>
            <person name="Lai Z."/>
            <person name="Le Paslier M.C."/>
            <person name="Lippi Y."/>
            <person name="Lorenzon L."/>
            <person name="Mandel J.R."/>
            <person name="Marage G."/>
            <person name="Marchand G."/>
            <person name="Marquand E."/>
            <person name="Bret-Mestries E."/>
            <person name="Morien E."/>
            <person name="Nambeesan S."/>
            <person name="Nguyen T."/>
            <person name="Pegot-Espagnet P."/>
            <person name="Pouilly N."/>
            <person name="Raftis F."/>
            <person name="Sallet E."/>
            <person name="Schiex T."/>
            <person name="Thomas J."/>
            <person name="Vandecasteele C."/>
            <person name="Vares D."/>
            <person name="Vear F."/>
            <person name="Vautrin S."/>
            <person name="Crespi M."/>
            <person name="Mangin B."/>
            <person name="Burke J.M."/>
            <person name="Salse J."/>
            <person name="Munos S."/>
            <person name="Vincourt P."/>
            <person name="Rieseberg L.H."/>
            <person name="Langlade N.B."/>
        </authorList>
    </citation>
    <scope>NUCLEOTIDE SEQUENCE</scope>
    <source>
        <tissue evidence="1">Leaves</tissue>
    </source>
</reference>
<accession>A0A9K3I2Z8</accession>
<sequence>MNYHLQVFRVSFTKELHRTMSSTGIIKCGTSNLGALYMVQGEPVVRTNSSF</sequence>
<keyword evidence="2" id="KW-1185">Reference proteome</keyword>
<proteinExistence type="predicted"/>
<reference evidence="1" key="2">
    <citation type="submission" date="2020-06" db="EMBL/GenBank/DDBJ databases">
        <title>Helianthus annuus Genome sequencing and assembly Release 2.</title>
        <authorList>
            <person name="Gouzy J."/>
            <person name="Langlade N."/>
            <person name="Munos S."/>
        </authorList>
    </citation>
    <scope>NUCLEOTIDE SEQUENCE</scope>
    <source>
        <tissue evidence="1">Leaves</tissue>
    </source>
</reference>
<comment type="caution">
    <text evidence="1">The sequence shown here is derived from an EMBL/GenBank/DDBJ whole genome shotgun (WGS) entry which is preliminary data.</text>
</comment>
<evidence type="ECO:0000313" key="2">
    <source>
        <dbReference type="Proteomes" id="UP000215914"/>
    </source>
</evidence>
<dbReference type="AlphaFoldDB" id="A0A9K3I2Z8"/>
<evidence type="ECO:0000313" key="1">
    <source>
        <dbReference type="EMBL" id="KAF5789489.1"/>
    </source>
</evidence>
<organism evidence="1 2">
    <name type="scientific">Helianthus annuus</name>
    <name type="common">Common sunflower</name>
    <dbReference type="NCBI Taxonomy" id="4232"/>
    <lineage>
        <taxon>Eukaryota</taxon>
        <taxon>Viridiplantae</taxon>
        <taxon>Streptophyta</taxon>
        <taxon>Embryophyta</taxon>
        <taxon>Tracheophyta</taxon>
        <taxon>Spermatophyta</taxon>
        <taxon>Magnoliopsida</taxon>
        <taxon>eudicotyledons</taxon>
        <taxon>Gunneridae</taxon>
        <taxon>Pentapetalae</taxon>
        <taxon>asterids</taxon>
        <taxon>campanulids</taxon>
        <taxon>Asterales</taxon>
        <taxon>Asteraceae</taxon>
        <taxon>Asteroideae</taxon>
        <taxon>Heliantheae alliance</taxon>
        <taxon>Heliantheae</taxon>
        <taxon>Helianthus</taxon>
    </lineage>
</organism>
<dbReference type="Gramene" id="mRNA:HanXRQr2_Chr09g0371821">
    <property type="protein sequence ID" value="CDS:HanXRQr2_Chr09g0371821.1"/>
    <property type="gene ID" value="HanXRQr2_Chr09g0371821"/>
</dbReference>
<dbReference type="Proteomes" id="UP000215914">
    <property type="component" value="Unassembled WGS sequence"/>
</dbReference>
<dbReference type="EMBL" id="MNCJ02000324">
    <property type="protein sequence ID" value="KAF5789489.1"/>
    <property type="molecule type" value="Genomic_DNA"/>
</dbReference>
<name>A0A9K3I2Z8_HELAN</name>
<gene>
    <name evidence="1" type="ORF">HanXRQr2_Chr09g0371821</name>
</gene>